<dbReference type="AlphaFoldDB" id="A0A0A0M418"/>
<accession>A0A0A0M418</accession>
<dbReference type="RefSeq" id="WP_052106883.1">
    <property type="nucleotide sequence ID" value="NZ_AVBH01000187.1"/>
</dbReference>
<dbReference type="PANTHER" id="PTHR33525:SF6">
    <property type="entry name" value="HDOD DOMAIN-CONTAINING PROTEIN"/>
    <property type="match status" value="1"/>
</dbReference>
<dbReference type="Gene3D" id="1.10.3210.10">
    <property type="entry name" value="Hypothetical protein af1432"/>
    <property type="match status" value="1"/>
</dbReference>
<dbReference type="eggNOG" id="COG1639">
    <property type="taxonomic scope" value="Bacteria"/>
</dbReference>
<evidence type="ECO:0000259" key="1">
    <source>
        <dbReference type="PROSITE" id="PS51833"/>
    </source>
</evidence>
<dbReference type="EMBL" id="AVBH01000187">
    <property type="protein sequence ID" value="KGO97845.1"/>
    <property type="molecule type" value="Genomic_DNA"/>
</dbReference>
<dbReference type="InterPro" id="IPR013976">
    <property type="entry name" value="HDOD"/>
</dbReference>
<proteinExistence type="predicted"/>
<dbReference type="PROSITE" id="PS51833">
    <property type="entry name" value="HDOD"/>
    <property type="match status" value="1"/>
</dbReference>
<protein>
    <recommendedName>
        <fullName evidence="1">HDOD domain-containing protein</fullName>
    </recommendedName>
</protein>
<comment type="caution">
    <text evidence="2">The sequence shown here is derived from an EMBL/GenBank/DDBJ whole genome shotgun (WGS) entry which is preliminary data.</text>
</comment>
<sequence length="335" mass="35111">GRAARAPGAGSWRASGFPPDPGAAIAATLQKDLLAALHKLPFTGVEGQPPGVSGPAHAAVVSQSVKQLQEVGQDVRHTPRRPGLLPLLMREVSDPDSSGARIARIVAQDPVLAGSLLRIANSALYRVQTRPVESLERAVASVGTDGIRRLVATALVQPVMGAPGEGVFGHLASLVWEHTGLASAAAAEHARRRSNGQAFVAQLTALMLGLGTAVVVRTVREQYLRRPSLSPDGEVVAALLHGWSVPTAGRIAAPWELTRQIGPTLEALGEDGSTAGPVGSLRFGSIAASLALLWRDTGLEEAEVLDRLATVEPDRELVSAVWKRLRRSLEDGSHG</sequence>
<feature type="domain" description="HDOD" evidence="1">
    <location>
        <begin position="78"/>
        <end position="271"/>
    </location>
</feature>
<name>A0A0A0M418_9GAMM</name>
<dbReference type="InterPro" id="IPR052340">
    <property type="entry name" value="RNase_Y/CdgJ"/>
</dbReference>
<dbReference type="Proteomes" id="UP000030003">
    <property type="component" value="Unassembled WGS sequence"/>
</dbReference>
<organism evidence="2 3">
    <name type="scientific">Lysobacter defluvii IMMIB APB-9 = DSM 18482</name>
    <dbReference type="NCBI Taxonomy" id="1385515"/>
    <lineage>
        <taxon>Bacteria</taxon>
        <taxon>Pseudomonadati</taxon>
        <taxon>Pseudomonadota</taxon>
        <taxon>Gammaproteobacteria</taxon>
        <taxon>Lysobacterales</taxon>
        <taxon>Lysobacteraceae</taxon>
        <taxon>Novilysobacter</taxon>
    </lineage>
</organism>
<dbReference type="OrthoDB" id="8770724at2"/>
<gene>
    <name evidence="2" type="ORF">N791_04870</name>
</gene>
<evidence type="ECO:0000313" key="3">
    <source>
        <dbReference type="Proteomes" id="UP000030003"/>
    </source>
</evidence>
<dbReference type="SUPFAM" id="SSF109604">
    <property type="entry name" value="HD-domain/PDEase-like"/>
    <property type="match status" value="1"/>
</dbReference>
<dbReference type="PANTHER" id="PTHR33525">
    <property type="match status" value="1"/>
</dbReference>
<keyword evidence="3" id="KW-1185">Reference proteome</keyword>
<feature type="non-terminal residue" evidence="2">
    <location>
        <position position="1"/>
    </location>
</feature>
<dbReference type="STRING" id="1385515.GCA_000423325_00130"/>
<reference evidence="2 3" key="1">
    <citation type="submission" date="2013-08" db="EMBL/GenBank/DDBJ databases">
        <title>Genomic analysis of Lysobacter defluvii.</title>
        <authorList>
            <person name="Wang Q."/>
            <person name="Wang G."/>
        </authorList>
    </citation>
    <scope>NUCLEOTIDE SEQUENCE [LARGE SCALE GENOMIC DNA]</scope>
    <source>
        <strain evidence="2 3">IMMIB APB-9</strain>
    </source>
</reference>
<evidence type="ECO:0000313" key="2">
    <source>
        <dbReference type="EMBL" id="KGO97845.1"/>
    </source>
</evidence>
<dbReference type="Pfam" id="PF08668">
    <property type="entry name" value="HDOD"/>
    <property type="match status" value="1"/>
</dbReference>